<keyword evidence="1 3" id="KW-0436">Ligase</keyword>
<dbReference type="Gene3D" id="3.30.930.10">
    <property type="entry name" value="Bira Bifunctional Protein, Domain 2"/>
    <property type="match status" value="1"/>
</dbReference>
<evidence type="ECO:0000259" key="2">
    <source>
        <dbReference type="PROSITE" id="PS51733"/>
    </source>
</evidence>
<dbReference type="GO" id="GO:0004077">
    <property type="term" value="F:biotin--[biotin carboxyl-carrier protein] ligase activity"/>
    <property type="evidence" value="ECO:0007669"/>
    <property type="project" value="InterPro"/>
</dbReference>
<protein>
    <submittedName>
        <fullName evidence="3">Biotin-(Acetyl-CoA-carboxylase) ligase</fullName>
    </submittedName>
</protein>
<organism evidence="3 4">
    <name type="scientific">Halogranum salarium B-1</name>
    <dbReference type="NCBI Taxonomy" id="1210908"/>
    <lineage>
        <taxon>Archaea</taxon>
        <taxon>Methanobacteriati</taxon>
        <taxon>Methanobacteriota</taxon>
        <taxon>Stenosarchaea group</taxon>
        <taxon>Halobacteria</taxon>
        <taxon>Halobacteriales</taxon>
        <taxon>Haloferacaceae</taxon>
    </lineage>
</organism>
<proteinExistence type="predicted"/>
<dbReference type="Pfam" id="PF03099">
    <property type="entry name" value="BPL_LplA_LipB"/>
    <property type="match status" value="1"/>
</dbReference>
<evidence type="ECO:0000256" key="1">
    <source>
        <dbReference type="ARBA" id="ARBA00022598"/>
    </source>
</evidence>
<dbReference type="eggNOG" id="arCOG01940">
    <property type="taxonomic scope" value="Archaea"/>
</dbReference>
<dbReference type="GO" id="GO:0005737">
    <property type="term" value="C:cytoplasm"/>
    <property type="evidence" value="ECO:0007669"/>
    <property type="project" value="TreeGrafter"/>
</dbReference>
<dbReference type="InterPro" id="IPR003142">
    <property type="entry name" value="BPL_C"/>
</dbReference>
<sequence length="331" mass="35467">MNEGIGWGARGCWDGRKLVGFRGVLCSHYCVHDEQHGPHFQNELLPHAPSTPHAMNQAELSTRLGVPVHVHQRIPNTTDRLRRLAHDGAPHGTVVVASELTAARGRTGSAWSAPAGGLWTSTLIRPEFAADHVGRLTFAAGVAVADTVSEFGVGAGLKWPNDLLVNGEKLAGILTESVHDGVPVAGKPVDEVFPGESVGLDYVMLGVGINANVDADDVAADRAVTSLREQTGHDVDRSALLVRFHEHLLDRCAQAESADGFAAVLDDYRALSETLGHRVRVERRGQASIEGVARDVTETGALVVESDEESVSVTEGECRRLRRQSLDGEEN</sequence>
<dbReference type="PANTHER" id="PTHR12835">
    <property type="entry name" value="BIOTIN PROTEIN LIGASE"/>
    <property type="match status" value="1"/>
</dbReference>
<reference evidence="3 4" key="1">
    <citation type="journal article" date="2012" name="J. Bacteriol.">
        <title>Draft Genome Sequence of the Extremely Halophilic Archaeon Halogranum salarium B-1T.</title>
        <authorList>
            <person name="Kim K.K."/>
            <person name="Lee K.C."/>
            <person name="Lee J.S."/>
        </authorList>
    </citation>
    <scope>NUCLEOTIDE SEQUENCE [LARGE SCALE GENOMIC DNA]</scope>
    <source>
        <strain evidence="3 4">B-1</strain>
    </source>
</reference>
<dbReference type="Gene3D" id="2.30.30.100">
    <property type="match status" value="1"/>
</dbReference>
<dbReference type="EMBL" id="ALJD01000003">
    <property type="protein sequence ID" value="EJN60237.1"/>
    <property type="molecule type" value="Genomic_DNA"/>
</dbReference>
<evidence type="ECO:0000313" key="3">
    <source>
        <dbReference type="EMBL" id="EJN60237.1"/>
    </source>
</evidence>
<dbReference type="AlphaFoldDB" id="J3EY84"/>
<name>J3EY84_9EURY</name>
<gene>
    <name evidence="3" type="ORF">HSB1_08400</name>
</gene>
<dbReference type="InterPro" id="IPR045864">
    <property type="entry name" value="aa-tRNA-synth_II/BPL/LPL"/>
</dbReference>
<dbReference type="SUPFAM" id="SSF55681">
    <property type="entry name" value="Class II aaRS and biotin synthetases"/>
    <property type="match status" value="1"/>
</dbReference>
<dbReference type="InterPro" id="IPR004143">
    <property type="entry name" value="BPL_LPL_catalytic"/>
</dbReference>
<dbReference type="CDD" id="cd16442">
    <property type="entry name" value="BPL"/>
    <property type="match status" value="1"/>
</dbReference>
<dbReference type="PROSITE" id="PS51733">
    <property type="entry name" value="BPL_LPL_CATALYTIC"/>
    <property type="match status" value="1"/>
</dbReference>
<evidence type="ECO:0000313" key="4">
    <source>
        <dbReference type="Proteomes" id="UP000007813"/>
    </source>
</evidence>
<dbReference type="InterPro" id="IPR004408">
    <property type="entry name" value="Biotin_CoA_COase_ligase"/>
</dbReference>
<feature type="domain" description="BPL/LPL catalytic" evidence="2">
    <location>
        <begin position="54"/>
        <end position="256"/>
    </location>
</feature>
<accession>J3EY84</accession>
<dbReference type="Proteomes" id="UP000007813">
    <property type="component" value="Unassembled WGS sequence"/>
</dbReference>
<dbReference type="PANTHER" id="PTHR12835:SF5">
    <property type="entry name" value="BIOTIN--PROTEIN LIGASE"/>
    <property type="match status" value="1"/>
</dbReference>
<dbReference type="NCBIfam" id="TIGR00121">
    <property type="entry name" value="birA_ligase"/>
    <property type="match status" value="1"/>
</dbReference>
<comment type="caution">
    <text evidence="3">The sequence shown here is derived from an EMBL/GenBank/DDBJ whole genome shotgun (WGS) entry which is preliminary data.</text>
</comment>
<dbReference type="Pfam" id="PF02237">
    <property type="entry name" value="BPL_C"/>
    <property type="match status" value="1"/>
</dbReference>